<gene>
    <name evidence="2" type="ORF">BB560_004771</name>
</gene>
<feature type="region of interest" description="Disordered" evidence="1">
    <location>
        <begin position="1"/>
        <end position="36"/>
    </location>
</feature>
<dbReference type="InterPro" id="IPR036910">
    <property type="entry name" value="HMG_box_dom_sf"/>
</dbReference>
<comment type="caution">
    <text evidence="2">The sequence shown here is derived from an EMBL/GenBank/DDBJ whole genome shotgun (WGS) entry which is preliminary data.</text>
</comment>
<evidence type="ECO:0000313" key="2">
    <source>
        <dbReference type="EMBL" id="PVV00833.1"/>
    </source>
</evidence>
<feature type="non-terminal residue" evidence="2">
    <location>
        <position position="135"/>
    </location>
</feature>
<reference evidence="2 3" key="1">
    <citation type="journal article" date="2018" name="MBio">
        <title>Comparative Genomics Reveals the Core Gene Toolbox for the Fungus-Insect Symbiosis.</title>
        <authorList>
            <person name="Wang Y."/>
            <person name="Stata M."/>
            <person name="Wang W."/>
            <person name="Stajich J.E."/>
            <person name="White M.M."/>
            <person name="Moncalvo J.M."/>
        </authorList>
    </citation>
    <scope>NUCLEOTIDE SEQUENCE [LARGE SCALE GENOMIC DNA]</scope>
    <source>
        <strain evidence="2 3">SC-DP-2</strain>
    </source>
</reference>
<dbReference type="STRING" id="133381.A0A2T9Z8A9"/>
<evidence type="ECO:0000256" key="1">
    <source>
        <dbReference type="SAM" id="MobiDB-lite"/>
    </source>
</evidence>
<dbReference type="OrthoDB" id="6247875at2759"/>
<protein>
    <submittedName>
        <fullName evidence="2">Uncharacterized protein</fullName>
    </submittedName>
</protein>
<dbReference type="Gene3D" id="1.10.30.10">
    <property type="entry name" value="High mobility group box domain"/>
    <property type="match status" value="1"/>
</dbReference>
<dbReference type="Proteomes" id="UP000245609">
    <property type="component" value="Unassembled WGS sequence"/>
</dbReference>
<keyword evidence="3" id="KW-1185">Reference proteome</keyword>
<organism evidence="2 3">
    <name type="scientific">Smittium megazygosporum</name>
    <dbReference type="NCBI Taxonomy" id="133381"/>
    <lineage>
        <taxon>Eukaryota</taxon>
        <taxon>Fungi</taxon>
        <taxon>Fungi incertae sedis</taxon>
        <taxon>Zoopagomycota</taxon>
        <taxon>Kickxellomycotina</taxon>
        <taxon>Harpellomycetes</taxon>
        <taxon>Harpellales</taxon>
        <taxon>Legeriomycetaceae</taxon>
        <taxon>Smittium</taxon>
    </lineage>
</organism>
<sequence>MNNYNNLFQTSNLDSSSRTTELASSPSNDTSLGVSKEFTGQVSTVKDIIPREYIDNNGSTFLEKVPGHYAVFIPQSIPKEWIIKKILKPERKKPPRKTSTRVNNSFFLYRKDVNRVITKLHPKLNQKEISKIIAE</sequence>
<accession>A0A2T9Z8A9</accession>
<dbReference type="EMBL" id="MBFS01001608">
    <property type="protein sequence ID" value="PVV00833.1"/>
    <property type="molecule type" value="Genomic_DNA"/>
</dbReference>
<dbReference type="AlphaFoldDB" id="A0A2T9Z8A9"/>
<proteinExistence type="predicted"/>
<dbReference type="SUPFAM" id="SSF47095">
    <property type="entry name" value="HMG-box"/>
    <property type="match status" value="1"/>
</dbReference>
<evidence type="ECO:0000313" key="3">
    <source>
        <dbReference type="Proteomes" id="UP000245609"/>
    </source>
</evidence>
<name>A0A2T9Z8A9_9FUNG</name>